<dbReference type="Proteomes" id="UP000050761">
    <property type="component" value="Unassembled WGS sequence"/>
</dbReference>
<reference evidence="1 2" key="1">
    <citation type="submission" date="2018-11" db="EMBL/GenBank/DDBJ databases">
        <authorList>
            <consortium name="Pathogen Informatics"/>
        </authorList>
    </citation>
    <scope>NUCLEOTIDE SEQUENCE [LARGE SCALE GENOMIC DNA]</scope>
</reference>
<accession>A0A3P7Y275</accession>
<proteinExistence type="predicted"/>
<dbReference type="AlphaFoldDB" id="A0A183FPS4"/>
<accession>A0A183FPS4</accession>
<reference evidence="3" key="2">
    <citation type="submission" date="2019-09" db="UniProtKB">
        <authorList>
            <consortium name="WormBaseParasite"/>
        </authorList>
    </citation>
    <scope>IDENTIFICATION</scope>
</reference>
<protein>
    <submittedName>
        <fullName evidence="3">Acyl-CoA dehydrogenase</fullName>
    </submittedName>
</protein>
<sequence>MDNRYMKEEVWVGGEWKCMAFVAGPLQVQEVRGPRESFHRQATGHHQDVAITATNARWRPLAPSLRPDDIDFHPKMMVLSDGSLRQMCRGSRQACR</sequence>
<evidence type="ECO:0000313" key="2">
    <source>
        <dbReference type="Proteomes" id="UP000050761"/>
    </source>
</evidence>
<organism evidence="2 3">
    <name type="scientific">Heligmosomoides polygyrus</name>
    <name type="common">Parasitic roundworm</name>
    <dbReference type="NCBI Taxonomy" id="6339"/>
    <lineage>
        <taxon>Eukaryota</taxon>
        <taxon>Metazoa</taxon>
        <taxon>Ecdysozoa</taxon>
        <taxon>Nematoda</taxon>
        <taxon>Chromadorea</taxon>
        <taxon>Rhabditida</taxon>
        <taxon>Rhabditina</taxon>
        <taxon>Rhabditomorpha</taxon>
        <taxon>Strongyloidea</taxon>
        <taxon>Heligmosomidae</taxon>
        <taxon>Heligmosomoides</taxon>
    </lineage>
</organism>
<evidence type="ECO:0000313" key="3">
    <source>
        <dbReference type="WBParaSite" id="HPBE_0000964701-mRNA-1"/>
    </source>
</evidence>
<keyword evidence="2" id="KW-1185">Reference proteome</keyword>
<dbReference type="WBParaSite" id="HPBE_0000964701-mRNA-1">
    <property type="protein sequence ID" value="HPBE_0000964701-mRNA-1"/>
    <property type="gene ID" value="HPBE_0000964701"/>
</dbReference>
<evidence type="ECO:0000313" key="1">
    <source>
        <dbReference type="EMBL" id="VDO81670.1"/>
    </source>
</evidence>
<name>A0A183FPS4_HELPZ</name>
<dbReference type="EMBL" id="UZAH01026502">
    <property type="protein sequence ID" value="VDO81670.1"/>
    <property type="molecule type" value="Genomic_DNA"/>
</dbReference>
<gene>
    <name evidence="1" type="ORF">HPBE_LOCUS9648</name>
</gene>